<feature type="non-terminal residue" evidence="1">
    <location>
        <position position="101"/>
    </location>
</feature>
<protein>
    <submittedName>
        <fullName evidence="1">Uncharacterized protein</fullName>
    </submittedName>
</protein>
<accession>A0A382QDL1</accession>
<reference evidence="1" key="1">
    <citation type="submission" date="2018-05" db="EMBL/GenBank/DDBJ databases">
        <authorList>
            <person name="Lanie J.A."/>
            <person name="Ng W.-L."/>
            <person name="Kazmierczak K.M."/>
            <person name="Andrzejewski T.M."/>
            <person name="Davidsen T.M."/>
            <person name="Wayne K.J."/>
            <person name="Tettelin H."/>
            <person name="Glass J.I."/>
            <person name="Rusch D."/>
            <person name="Podicherti R."/>
            <person name="Tsui H.-C.T."/>
            <person name="Winkler M.E."/>
        </authorList>
    </citation>
    <scope>NUCLEOTIDE SEQUENCE</scope>
</reference>
<name>A0A382QDL1_9ZZZZ</name>
<dbReference type="EMBL" id="UINC01113388">
    <property type="protein sequence ID" value="SVC82965.1"/>
    <property type="molecule type" value="Genomic_DNA"/>
</dbReference>
<proteinExistence type="predicted"/>
<gene>
    <name evidence="1" type="ORF">METZ01_LOCUS335819</name>
</gene>
<dbReference type="AlphaFoldDB" id="A0A382QDL1"/>
<organism evidence="1">
    <name type="scientific">marine metagenome</name>
    <dbReference type="NCBI Taxonomy" id="408172"/>
    <lineage>
        <taxon>unclassified sequences</taxon>
        <taxon>metagenomes</taxon>
        <taxon>ecological metagenomes</taxon>
    </lineage>
</organism>
<sequence>MNQSHYSFDDCSCGIPDFPSTLKEQAKMALEMREQGIKDGTRTEGCPVWDKLSKNLWVRILNGELDEMEADKESQRVMAHCETCRHPMCVKALFGDVEPKV</sequence>
<evidence type="ECO:0000313" key="1">
    <source>
        <dbReference type="EMBL" id="SVC82965.1"/>
    </source>
</evidence>